<comment type="caution">
    <text evidence="1">The sequence shown here is derived from an EMBL/GenBank/DDBJ whole genome shotgun (WGS) entry which is preliminary data.</text>
</comment>
<organism evidence="1 2">
    <name type="scientific">Zancudomyces culisetae</name>
    <name type="common">Gut fungus</name>
    <name type="synonym">Smittium culisetae</name>
    <dbReference type="NCBI Taxonomy" id="1213189"/>
    <lineage>
        <taxon>Eukaryota</taxon>
        <taxon>Fungi</taxon>
        <taxon>Fungi incertae sedis</taxon>
        <taxon>Zoopagomycota</taxon>
        <taxon>Kickxellomycotina</taxon>
        <taxon>Harpellomycetes</taxon>
        <taxon>Harpellales</taxon>
        <taxon>Legeriomycetaceae</taxon>
        <taxon>Zancudomyces</taxon>
    </lineage>
</organism>
<dbReference type="EMBL" id="LSSK01000016">
    <property type="protein sequence ID" value="OMH86122.1"/>
    <property type="molecule type" value="Genomic_DNA"/>
</dbReference>
<reference evidence="2" key="1">
    <citation type="submission" date="2017-01" db="EMBL/GenBank/DDBJ databases">
        <authorList>
            <person name="Wang Y."/>
            <person name="White M."/>
            <person name="Kvist S."/>
            <person name="Moncalvo J.-M."/>
        </authorList>
    </citation>
    <scope>NUCLEOTIDE SEQUENCE [LARGE SCALE GENOMIC DNA]</scope>
    <source>
        <strain evidence="2">COL-18-3</strain>
    </source>
</reference>
<keyword evidence="2" id="KW-1185">Reference proteome</keyword>
<dbReference type="AlphaFoldDB" id="A0A1R1PYT5"/>
<gene>
    <name evidence="1" type="ORF">AX774_g308</name>
</gene>
<dbReference type="Proteomes" id="UP000188320">
    <property type="component" value="Unassembled WGS sequence"/>
</dbReference>
<name>A0A1R1PYT5_ZANCU</name>
<evidence type="ECO:0000313" key="2">
    <source>
        <dbReference type="Proteomes" id="UP000188320"/>
    </source>
</evidence>
<sequence>MLSSYDYNPWMVPNGSSYQKRACCHGTLNPKVHDPFLLSRIAAKENLNRDNTFSSTLASEAVDKRMIMTIDLKPTIKESEKLRLSLKSLSISDQSSEKHISHTTNDPTLDDDPKDFYVKVVDFNACPQNITLLNQCKKMLERTFYTILSEDIKEIYKNKTSTPNQHLFSFENKDSSLNLDFTKLLYDPISQGKRYGSNNGYDLSGNNAQAGFNLTVNSMSDS</sequence>
<accession>A0A1R1PYT5</accession>
<proteinExistence type="predicted"/>
<protein>
    <submittedName>
        <fullName evidence="1">Uncharacterized protein</fullName>
    </submittedName>
</protein>
<evidence type="ECO:0000313" key="1">
    <source>
        <dbReference type="EMBL" id="OMH86122.1"/>
    </source>
</evidence>